<evidence type="ECO:0000256" key="4">
    <source>
        <dbReference type="ARBA" id="ARBA00022827"/>
    </source>
</evidence>
<dbReference type="Proteomes" id="UP000800235">
    <property type="component" value="Unassembled WGS sequence"/>
</dbReference>
<dbReference type="OrthoDB" id="269227at2759"/>
<comment type="caution">
    <text evidence="7">The sequence shown here is derived from an EMBL/GenBank/DDBJ whole genome shotgun (WGS) entry which is preliminary data.</text>
</comment>
<gene>
    <name evidence="7" type="ORF">EJ08DRAFT_692566</name>
</gene>
<keyword evidence="4" id="KW-0274">FAD</keyword>
<evidence type="ECO:0000256" key="2">
    <source>
        <dbReference type="ARBA" id="ARBA00010790"/>
    </source>
</evidence>
<organism evidence="7 8">
    <name type="scientific">Tothia fuscella</name>
    <dbReference type="NCBI Taxonomy" id="1048955"/>
    <lineage>
        <taxon>Eukaryota</taxon>
        <taxon>Fungi</taxon>
        <taxon>Dikarya</taxon>
        <taxon>Ascomycota</taxon>
        <taxon>Pezizomycotina</taxon>
        <taxon>Dothideomycetes</taxon>
        <taxon>Pleosporomycetidae</taxon>
        <taxon>Venturiales</taxon>
        <taxon>Cylindrosympodiaceae</taxon>
        <taxon>Tothia</taxon>
    </lineage>
</organism>
<comment type="cofactor">
    <cofactor evidence="1">
        <name>FAD</name>
        <dbReference type="ChEBI" id="CHEBI:57692"/>
    </cofactor>
</comment>
<sequence length="156" mass="16961">MNVTGQGNIASLYSDSPVQVAYPNYVYAYPGGEVFIESLAAIGVPIVRDLNNGTNVGAKQEMLTIDSQSQRSSSYDNYYMQAKGRSNLKVLPFSPVQRLVLEESSEGVVVTGVVYMDYASGQTLNATAKEVILSAGSFQTPQLLMLSIRNWAHEDP</sequence>
<dbReference type="EMBL" id="MU007013">
    <property type="protein sequence ID" value="KAF2435299.1"/>
    <property type="molecule type" value="Genomic_DNA"/>
</dbReference>
<evidence type="ECO:0000259" key="6">
    <source>
        <dbReference type="Pfam" id="PF00732"/>
    </source>
</evidence>
<protein>
    <recommendedName>
        <fullName evidence="6">Glucose-methanol-choline oxidoreductase N-terminal domain-containing protein</fullName>
    </recommendedName>
</protein>
<reference evidence="7" key="1">
    <citation type="journal article" date="2020" name="Stud. Mycol.">
        <title>101 Dothideomycetes genomes: a test case for predicting lifestyles and emergence of pathogens.</title>
        <authorList>
            <person name="Haridas S."/>
            <person name="Albert R."/>
            <person name="Binder M."/>
            <person name="Bloem J."/>
            <person name="Labutti K."/>
            <person name="Salamov A."/>
            <person name="Andreopoulos B."/>
            <person name="Baker S."/>
            <person name="Barry K."/>
            <person name="Bills G."/>
            <person name="Bluhm B."/>
            <person name="Cannon C."/>
            <person name="Castanera R."/>
            <person name="Culley D."/>
            <person name="Daum C."/>
            <person name="Ezra D."/>
            <person name="Gonzalez J."/>
            <person name="Henrissat B."/>
            <person name="Kuo A."/>
            <person name="Liang C."/>
            <person name="Lipzen A."/>
            <person name="Lutzoni F."/>
            <person name="Magnuson J."/>
            <person name="Mondo S."/>
            <person name="Nolan M."/>
            <person name="Ohm R."/>
            <person name="Pangilinan J."/>
            <person name="Park H.-J."/>
            <person name="Ramirez L."/>
            <person name="Alfaro M."/>
            <person name="Sun H."/>
            <person name="Tritt A."/>
            <person name="Yoshinaga Y."/>
            <person name="Zwiers L.-H."/>
            <person name="Turgeon B."/>
            <person name="Goodwin S."/>
            <person name="Spatafora J."/>
            <person name="Crous P."/>
            <person name="Grigoriev I."/>
        </authorList>
    </citation>
    <scope>NUCLEOTIDE SEQUENCE</scope>
    <source>
        <strain evidence="7">CBS 130266</strain>
    </source>
</reference>
<feature type="domain" description="Glucose-methanol-choline oxidoreductase N-terminal" evidence="6">
    <location>
        <begin position="24"/>
        <end position="147"/>
    </location>
</feature>
<proteinExistence type="inferred from homology"/>
<dbReference type="Gene3D" id="3.30.560.10">
    <property type="entry name" value="Glucose Oxidase, domain 3"/>
    <property type="match status" value="1"/>
</dbReference>
<dbReference type="GO" id="GO:0016614">
    <property type="term" value="F:oxidoreductase activity, acting on CH-OH group of donors"/>
    <property type="evidence" value="ECO:0007669"/>
    <property type="project" value="InterPro"/>
</dbReference>
<dbReference type="PANTHER" id="PTHR11552">
    <property type="entry name" value="GLUCOSE-METHANOL-CHOLINE GMC OXIDOREDUCTASE"/>
    <property type="match status" value="1"/>
</dbReference>
<accession>A0A9P4P267</accession>
<dbReference type="Gene3D" id="4.10.450.10">
    <property type="entry name" value="Glucose Oxidase, domain 2"/>
    <property type="match status" value="1"/>
</dbReference>
<dbReference type="GO" id="GO:0044550">
    <property type="term" value="P:secondary metabolite biosynthetic process"/>
    <property type="evidence" value="ECO:0007669"/>
    <property type="project" value="TreeGrafter"/>
</dbReference>
<keyword evidence="3" id="KW-0285">Flavoprotein</keyword>
<dbReference type="AlphaFoldDB" id="A0A9P4P267"/>
<dbReference type="InterPro" id="IPR027424">
    <property type="entry name" value="Glucose_Oxidase_domain_2"/>
</dbReference>
<evidence type="ECO:0000256" key="3">
    <source>
        <dbReference type="ARBA" id="ARBA00022630"/>
    </source>
</evidence>
<dbReference type="InterPro" id="IPR012132">
    <property type="entry name" value="GMC_OxRdtase"/>
</dbReference>
<evidence type="ECO:0000313" key="8">
    <source>
        <dbReference type="Proteomes" id="UP000800235"/>
    </source>
</evidence>
<dbReference type="InterPro" id="IPR000172">
    <property type="entry name" value="GMC_OxRdtase_N"/>
</dbReference>
<evidence type="ECO:0000256" key="1">
    <source>
        <dbReference type="ARBA" id="ARBA00001974"/>
    </source>
</evidence>
<dbReference type="SUPFAM" id="SSF51905">
    <property type="entry name" value="FAD/NAD(P)-binding domain"/>
    <property type="match status" value="1"/>
</dbReference>
<dbReference type="InterPro" id="IPR036188">
    <property type="entry name" value="FAD/NAD-bd_sf"/>
</dbReference>
<dbReference type="GO" id="GO:0050660">
    <property type="term" value="F:flavin adenine dinucleotide binding"/>
    <property type="evidence" value="ECO:0007669"/>
    <property type="project" value="InterPro"/>
</dbReference>
<dbReference type="Pfam" id="PF00732">
    <property type="entry name" value="GMC_oxred_N"/>
    <property type="match status" value="1"/>
</dbReference>
<name>A0A9P4P267_9PEZI</name>
<dbReference type="Gene3D" id="3.50.50.60">
    <property type="entry name" value="FAD/NAD(P)-binding domain"/>
    <property type="match status" value="1"/>
</dbReference>
<evidence type="ECO:0000256" key="5">
    <source>
        <dbReference type="ARBA" id="ARBA00023002"/>
    </source>
</evidence>
<comment type="similarity">
    <text evidence="2">Belongs to the GMC oxidoreductase family.</text>
</comment>
<keyword evidence="5" id="KW-0560">Oxidoreductase</keyword>
<evidence type="ECO:0000313" key="7">
    <source>
        <dbReference type="EMBL" id="KAF2435299.1"/>
    </source>
</evidence>
<dbReference type="PANTHER" id="PTHR11552:SF115">
    <property type="entry name" value="DEHYDROGENASE XPTC-RELATED"/>
    <property type="match status" value="1"/>
</dbReference>
<keyword evidence="8" id="KW-1185">Reference proteome</keyword>